<dbReference type="PANTHER" id="PTHR33567">
    <property type="entry name" value="CHROMATE ION TRANSPORTER (EUROFUNG)"/>
    <property type="match status" value="1"/>
</dbReference>
<evidence type="ECO:0000256" key="3">
    <source>
        <dbReference type="ARBA" id="ARBA00022475"/>
    </source>
</evidence>
<proteinExistence type="inferred from homology"/>
<keyword evidence="5 7" id="KW-1133">Transmembrane helix</keyword>
<dbReference type="Pfam" id="PF02417">
    <property type="entry name" value="Chromate_transp"/>
    <property type="match status" value="2"/>
</dbReference>
<feature type="transmembrane region" description="Helical" evidence="7">
    <location>
        <begin position="120"/>
        <end position="140"/>
    </location>
</feature>
<dbReference type="AlphaFoldDB" id="A0A5B2VCM5"/>
<evidence type="ECO:0000313" key="8">
    <source>
        <dbReference type="EMBL" id="KAA2236508.1"/>
    </source>
</evidence>
<feature type="transmembrane region" description="Helical" evidence="7">
    <location>
        <begin position="90"/>
        <end position="114"/>
    </location>
</feature>
<dbReference type="Proteomes" id="UP000323142">
    <property type="component" value="Unassembled WGS sequence"/>
</dbReference>
<feature type="transmembrane region" description="Helical" evidence="7">
    <location>
        <begin position="152"/>
        <end position="185"/>
    </location>
</feature>
<dbReference type="GO" id="GO:0005886">
    <property type="term" value="C:plasma membrane"/>
    <property type="evidence" value="ECO:0007669"/>
    <property type="project" value="UniProtKB-SubCell"/>
</dbReference>
<comment type="subcellular location">
    <subcellularLocation>
        <location evidence="1">Cell membrane</location>
        <topology evidence="1">Multi-pass membrane protein</topology>
    </subcellularLocation>
</comment>
<dbReference type="RefSeq" id="WP_149818684.1">
    <property type="nucleotide sequence ID" value="NZ_VUOA01000026.1"/>
</dbReference>
<sequence length="442" mass="45903">MPDLLPSGADAPPAISLGQASRLWLKVGLLSFGGAAGQIALMHRFVVDERRWLDERAFLNALNFVTLLPGPEAQQLATYMGWRLHGVRGGLVAGLFFVLPGALVMLALSLFYAAGRGSPLVEGIFLGIKAAVLAIIVEAVQRIARRAMKTRVLVTIAALAFAALLALPVPFPLVVVAAGLFGLAASREHPGWFGFTGDEAPAPPARPAGGAFAAAGAALILWWLPVGAAALALGSGHILVEIGLLFSKLAVVTFGGAYAVLAYLTDVAVQRAWVTPGEMVDGLGLAETTPGPTILVNQFVGFLAAFRAPAPFPPYVAATLGALITVWVTFAPSFLWIFVGGPYLERIVANRRLAGALAAVTAAVVGVIATLAVRFAVSVLFASSGTARLGPVSLPWPDWTSLRWDAALLAALAAVILFRLHWGVVRAVAIGAAAGLALTLAR</sequence>
<feature type="transmembrane region" description="Helical" evidence="7">
    <location>
        <begin position="211"/>
        <end position="233"/>
    </location>
</feature>
<reference evidence="8 9" key="1">
    <citation type="submission" date="2019-09" db="EMBL/GenBank/DDBJ databases">
        <title>Salinarimonas rosea gen. nov., sp. nov., a new member of the a-2 subgroup of the Proteobacteria.</title>
        <authorList>
            <person name="Liu J."/>
        </authorList>
    </citation>
    <scope>NUCLEOTIDE SEQUENCE [LARGE SCALE GENOMIC DNA]</scope>
    <source>
        <strain evidence="8 9">BN140002</strain>
    </source>
</reference>
<evidence type="ECO:0000256" key="6">
    <source>
        <dbReference type="ARBA" id="ARBA00023136"/>
    </source>
</evidence>
<dbReference type="OrthoDB" id="8969999at2"/>
<protein>
    <submittedName>
        <fullName evidence="8">Chromate transporter</fullName>
    </submittedName>
</protein>
<accession>A0A5B2VCM5</accession>
<feature type="transmembrane region" description="Helical" evidence="7">
    <location>
        <begin position="353"/>
        <end position="381"/>
    </location>
</feature>
<evidence type="ECO:0000256" key="2">
    <source>
        <dbReference type="ARBA" id="ARBA00005262"/>
    </source>
</evidence>
<keyword evidence="6 7" id="KW-0472">Membrane</keyword>
<keyword evidence="3" id="KW-1003">Cell membrane</keyword>
<dbReference type="GO" id="GO:0015109">
    <property type="term" value="F:chromate transmembrane transporter activity"/>
    <property type="evidence" value="ECO:0007669"/>
    <property type="project" value="InterPro"/>
</dbReference>
<reference evidence="8 9" key="2">
    <citation type="submission" date="2019-09" db="EMBL/GenBank/DDBJ databases">
        <authorList>
            <person name="Jin C."/>
        </authorList>
    </citation>
    <scope>NUCLEOTIDE SEQUENCE [LARGE SCALE GENOMIC DNA]</scope>
    <source>
        <strain evidence="8 9">BN140002</strain>
    </source>
</reference>
<dbReference type="EMBL" id="VUOA01000026">
    <property type="protein sequence ID" value="KAA2236508.1"/>
    <property type="molecule type" value="Genomic_DNA"/>
</dbReference>
<dbReference type="InterPro" id="IPR003370">
    <property type="entry name" value="Chromate_transpt"/>
</dbReference>
<keyword evidence="9" id="KW-1185">Reference proteome</keyword>
<feature type="transmembrane region" description="Helical" evidence="7">
    <location>
        <begin position="423"/>
        <end position="441"/>
    </location>
</feature>
<gene>
    <name evidence="8" type="ORF">F0L46_14355</name>
</gene>
<dbReference type="PANTHER" id="PTHR33567:SF3">
    <property type="entry name" value="CHROMATE ION TRANSPORTER (EUROFUNG)"/>
    <property type="match status" value="1"/>
</dbReference>
<dbReference type="NCBIfam" id="TIGR00937">
    <property type="entry name" value="2A51"/>
    <property type="match status" value="1"/>
</dbReference>
<keyword evidence="4 7" id="KW-0812">Transmembrane</keyword>
<feature type="transmembrane region" description="Helical" evidence="7">
    <location>
        <begin position="23"/>
        <end position="41"/>
    </location>
</feature>
<evidence type="ECO:0000256" key="7">
    <source>
        <dbReference type="SAM" id="Phobius"/>
    </source>
</evidence>
<organism evidence="8 9">
    <name type="scientific">Salinarimonas soli</name>
    <dbReference type="NCBI Taxonomy" id="1638099"/>
    <lineage>
        <taxon>Bacteria</taxon>
        <taxon>Pseudomonadati</taxon>
        <taxon>Pseudomonadota</taxon>
        <taxon>Alphaproteobacteria</taxon>
        <taxon>Hyphomicrobiales</taxon>
        <taxon>Salinarimonadaceae</taxon>
        <taxon>Salinarimonas</taxon>
    </lineage>
</organism>
<dbReference type="InterPro" id="IPR014047">
    <property type="entry name" value="Chr_Tranpt_l_chain"/>
</dbReference>
<evidence type="ECO:0000256" key="5">
    <source>
        <dbReference type="ARBA" id="ARBA00022989"/>
    </source>
</evidence>
<feature type="transmembrane region" description="Helical" evidence="7">
    <location>
        <begin position="245"/>
        <end position="264"/>
    </location>
</feature>
<comment type="similarity">
    <text evidence="2">Belongs to the chromate ion transporter (CHR) (TC 2.A.51) family.</text>
</comment>
<evidence type="ECO:0000256" key="4">
    <source>
        <dbReference type="ARBA" id="ARBA00022692"/>
    </source>
</evidence>
<evidence type="ECO:0000256" key="1">
    <source>
        <dbReference type="ARBA" id="ARBA00004651"/>
    </source>
</evidence>
<name>A0A5B2VCM5_9HYPH</name>
<evidence type="ECO:0000313" key="9">
    <source>
        <dbReference type="Proteomes" id="UP000323142"/>
    </source>
</evidence>
<dbReference type="PIRSF" id="PIRSF004810">
    <property type="entry name" value="ChrA"/>
    <property type="match status" value="1"/>
</dbReference>
<comment type="caution">
    <text evidence="8">The sequence shown here is derived from an EMBL/GenBank/DDBJ whole genome shotgun (WGS) entry which is preliminary data.</text>
</comment>
<feature type="transmembrane region" description="Helical" evidence="7">
    <location>
        <begin position="315"/>
        <end position="341"/>
    </location>
</feature>